<feature type="transmembrane region" description="Helical" evidence="10">
    <location>
        <begin position="311"/>
        <end position="332"/>
    </location>
</feature>
<keyword evidence="4 10" id="KW-0812">Transmembrane</keyword>
<dbReference type="Proteomes" id="UP000053411">
    <property type="component" value="Unassembled WGS sequence"/>
</dbReference>
<dbReference type="RefSeq" id="XP_016635432.1">
    <property type="nucleotide sequence ID" value="XM_016773375.1"/>
</dbReference>
<feature type="transmembrane region" description="Helical" evidence="10">
    <location>
        <begin position="501"/>
        <end position="521"/>
    </location>
</feature>
<sequence>MDPRQRPGFTRTDTDGIPLESVGASSSSGNTKKDVKSPVDSKADGAIDVKSVDILEEHLPAYDPDNDGVAHIKEPPTTAEDLVTQVIHVQDDPSLNPWTFRVAFLGCGLSIFGAVLQEIFFFKPQTIFVSVVFLTVIAYILGEAMASLIPRKGVFRYLNPHPFNQKEHAAITIMASAASQAAQSTQALAAQALFYGGFPNKAAGIFVTMSSQLIGFGFAGLLRDVLVFPTRMLWPINLPVATLLETLHRDKRETQRKLRLFYIAFCLIFIWEILPEYIFPVLTGVSVFCLAKQDSLVFTNLFGGASGDEGLGFLSLCLDWNYIIAVFSPMWFPLNSLVNCMIGIVGCYVVFMGIYYGNVWGSFNLPFLSQELFSGTSNSTNYVVYNQSAILNSDFTIDPAKLAQEGLPQLTGTYIVYLITSNMGMTAAFTHMFIWNRNDLKAGWEWASPSNLRRLFSARTWKFWQNQESPEERLERKYNDPTLDPHYKLMMQNKYLESPNWWWACVALVSWVIGLGCLYGMHSTLPGWGFLLAVIFTFLLLLFLGAQMGLTGFQFNVQPICQMIAGYLFPHRPLANLYFTCYTFNTLQQGQLLAKDMKLAQYSHLPPRITFVVQIVGCLLGALFNWVMMNDIVENQRPILLAIQGSNIWSGQNIQIFNTLAISWSIADKMYSIGAKYQWVTIAFLLGFLVPLPFWLAHRYFRPWKVFSYLNTSIILWYVGNLFTGINSSFTSFYIVGFISQFYLRKYKPQFFVKYNYLLSAALDGGTQVMVFIFTFAVFGGSGKAHPFPTWAGNPDTSVHNVDYCMVNPANGG</sequence>
<feature type="transmembrane region" description="Helical" evidence="10">
    <location>
        <begin position="260"/>
        <end position="278"/>
    </location>
</feature>
<dbReference type="VEuPathDB" id="FungiDB:Z520_02862"/>
<protein>
    <recommendedName>
        <fullName evidence="13">OPT family small oligopeptide transporter</fullName>
    </recommendedName>
</protein>
<organism evidence="11 12">
    <name type="scientific">Fonsecaea multimorphosa CBS 102226</name>
    <dbReference type="NCBI Taxonomy" id="1442371"/>
    <lineage>
        <taxon>Eukaryota</taxon>
        <taxon>Fungi</taxon>
        <taxon>Dikarya</taxon>
        <taxon>Ascomycota</taxon>
        <taxon>Pezizomycotina</taxon>
        <taxon>Eurotiomycetes</taxon>
        <taxon>Chaetothyriomycetidae</taxon>
        <taxon>Chaetothyriales</taxon>
        <taxon>Herpotrichiellaceae</taxon>
        <taxon>Fonsecaea</taxon>
    </lineage>
</organism>
<evidence type="ECO:0000256" key="8">
    <source>
        <dbReference type="ARBA" id="ARBA00023136"/>
    </source>
</evidence>
<reference evidence="11 12" key="1">
    <citation type="submission" date="2015-01" db="EMBL/GenBank/DDBJ databases">
        <title>The Genome Sequence of Fonsecaea multimorphosa CBS 102226.</title>
        <authorList>
            <consortium name="The Broad Institute Genomics Platform"/>
            <person name="Cuomo C."/>
            <person name="de Hoog S."/>
            <person name="Gorbushina A."/>
            <person name="Stielow B."/>
            <person name="Teixiera M."/>
            <person name="Abouelleil A."/>
            <person name="Chapman S.B."/>
            <person name="Priest M."/>
            <person name="Young S.K."/>
            <person name="Wortman J."/>
            <person name="Nusbaum C."/>
            <person name="Birren B."/>
        </authorList>
    </citation>
    <scope>NUCLEOTIDE SEQUENCE [LARGE SCALE GENOMIC DNA]</scope>
    <source>
        <strain evidence="11 12">CBS 102226</strain>
    </source>
</reference>
<feature type="transmembrane region" description="Helical" evidence="10">
    <location>
        <begin position="679"/>
        <end position="696"/>
    </location>
</feature>
<dbReference type="EMBL" id="KN848065">
    <property type="protein sequence ID" value="KIY01310.1"/>
    <property type="molecule type" value="Genomic_DNA"/>
</dbReference>
<evidence type="ECO:0000256" key="7">
    <source>
        <dbReference type="ARBA" id="ARBA00022989"/>
    </source>
</evidence>
<dbReference type="NCBIfam" id="TIGR00728">
    <property type="entry name" value="OPT_sfam"/>
    <property type="match status" value="1"/>
</dbReference>
<keyword evidence="6" id="KW-0653">Protein transport</keyword>
<evidence type="ECO:0000313" key="11">
    <source>
        <dbReference type="EMBL" id="KIY01310.1"/>
    </source>
</evidence>
<gene>
    <name evidence="11" type="ORF">Z520_02862</name>
</gene>
<keyword evidence="7 10" id="KW-1133">Transmembrane helix</keyword>
<evidence type="ECO:0000256" key="9">
    <source>
        <dbReference type="SAM" id="MobiDB-lite"/>
    </source>
</evidence>
<dbReference type="GO" id="GO:0035673">
    <property type="term" value="F:oligopeptide transmembrane transporter activity"/>
    <property type="evidence" value="ECO:0007669"/>
    <property type="project" value="InterPro"/>
</dbReference>
<comment type="subcellular location">
    <subcellularLocation>
        <location evidence="1">Membrane</location>
        <topology evidence="1">Multi-pass membrane protein</topology>
    </subcellularLocation>
</comment>
<dbReference type="AlphaFoldDB" id="A0A0D2KDK3"/>
<feature type="compositionally biased region" description="Basic and acidic residues" evidence="9">
    <location>
        <begin position="31"/>
        <end position="41"/>
    </location>
</feature>
<feature type="transmembrane region" description="Helical" evidence="10">
    <location>
        <begin position="414"/>
        <end position="435"/>
    </location>
</feature>
<accession>A0A0D2KDK3</accession>
<feature type="region of interest" description="Disordered" evidence="9">
    <location>
        <begin position="1"/>
        <end position="41"/>
    </location>
</feature>
<feature type="transmembrane region" description="Helical" evidence="10">
    <location>
        <begin position="716"/>
        <end position="744"/>
    </location>
</feature>
<feature type="transmembrane region" description="Helical" evidence="10">
    <location>
        <begin position="98"/>
        <end position="116"/>
    </location>
</feature>
<keyword evidence="8 10" id="KW-0472">Membrane</keyword>
<feature type="transmembrane region" description="Helical" evidence="10">
    <location>
        <begin position="609"/>
        <end position="628"/>
    </location>
</feature>
<evidence type="ECO:0000256" key="5">
    <source>
        <dbReference type="ARBA" id="ARBA00022856"/>
    </source>
</evidence>
<dbReference type="PANTHER" id="PTHR22601">
    <property type="entry name" value="ISP4 LIKE PROTEIN"/>
    <property type="match status" value="1"/>
</dbReference>
<dbReference type="OrthoDB" id="9986677at2759"/>
<dbReference type="GeneID" id="27708608"/>
<evidence type="ECO:0000256" key="4">
    <source>
        <dbReference type="ARBA" id="ARBA00022692"/>
    </source>
</evidence>
<feature type="transmembrane region" description="Helical" evidence="10">
    <location>
        <begin position="756"/>
        <end position="779"/>
    </location>
</feature>
<evidence type="ECO:0000256" key="2">
    <source>
        <dbReference type="ARBA" id="ARBA00008807"/>
    </source>
</evidence>
<comment type="similarity">
    <text evidence="2">Belongs to the oligopeptide OPT transporter family.</text>
</comment>
<dbReference type="Pfam" id="PF03169">
    <property type="entry name" value="OPT"/>
    <property type="match status" value="1"/>
</dbReference>
<evidence type="ECO:0000256" key="10">
    <source>
        <dbReference type="SAM" id="Phobius"/>
    </source>
</evidence>
<dbReference type="InterPro" id="IPR004813">
    <property type="entry name" value="OPT"/>
</dbReference>
<keyword evidence="3" id="KW-0813">Transport</keyword>
<feature type="transmembrane region" description="Helical" evidence="10">
    <location>
        <begin position="527"/>
        <end position="546"/>
    </location>
</feature>
<dbReference type="InterPro" id="IPR004648">
    <property type="entry name" value="Oligpept_transpt"/>
</dbReference>
<evidence type="ECO:0000256" key="6">
    <source>
        <dbReference type="ARBA" id="ARBA00022927"/>
    </source>
</evidence>
<name>A0A0D2KDK3_9EURO</name>
<dbReference type="GO" id="GO:0016020">
    <property type="term" value="C:membrane"/>
    <property type="evidence" value="ECO:0007669"/>
    <property type="project" value="UniProtKB-SubCell"/>
</dbReference>
<keyword evidence="5" id="KW-0571">Peptide transport</keyword>
<dbReference type="GO" id="GO:0015031">
    <property type="term" value="P:protein transport"/>
    <property type="evidence" value="ECO:0007669"/>
    <property type="project" value="UniProtKB-KW"/>
</dbReference>
<feature type="transmembrane region" description="Helical" evidence="10">
    <location>
        <begin position="128"/>
        <end position="149"/>
    </location>
</feature>
<evidence type="ECO:0000256" key="3">
    <source>
        <dbReference type="ARBA" id="ARBA00022448"/>
    </source>
</evidence>
<proteinExistence type="inferred from homology"/>
<evidence type="ECO:0000313" key="12">
    <source>
        <dbReference type="Proteomes" id="UP000053411"/>
    </source>
</evidence>
<evidence type="ECO:0008006" key="13">
    <source>
        <dbReference type="Google" id="ProtNLM"/>
    </source>
</evidence>
<keyword evidence="12" id="KW-1185">Reference proteome</keyword>
<feature type="transmembrane region" description="Helical" evidence="10">
    <location>
        <begin position="337"/>
        <end position="357"/>
    </location>
</feature>
<feature type="transmembrane region" description="Helical" evidence="10">
    <location>
        <begin position="202"/>
        <end position="222"/>
    </location>
</feature>
<evidence type="ECO:0000256" key="1">
    <source>
        <dbReference type="ARBA" id="ARBA00004141"/>
    </source>
</evidence>